<protein>
    <recommendedName>
        <fullName evidence="5">Infection structure specific protein</fullName>
    </recommendedName>
</protein>
<feature type="compositionally biased region" description="Low complexity" evidence="1">
    <location>
        <begin position="155"/>
        <end position="176"/>
    </location>
</feature>
<keyword evidence="4" id="KW-1185">Reference proteome</keyword>
<sequence>MYAKTALIAALIAALAGSATAVFDVRPDRIRRDVVPSQTELAADPCLNALSTVYANAPTPPPKILSYEMTAPPQTDPCSITVPTELSADYSSYTSELLGWVDANSASIASAVSVCSTLSDFETEIPLCTAEPVGGATASGSSAPKTTAAGGDYPSATGETKTGAAAGTGAGVSVTGGRNSPTQIAVNVGPRQTGMIAAVAVAAGFVGVAAFF</sequence>
<accession>A0AAI9ZEK6</accession>
<evidence type="ECO:0000256" key="2">
    <source>
        <dbReference type="SAM" id="SignalP"/>
    </source>
</evidence>
<reference evidence="3" key="1">
    <citation type="submission" date="2021-06" db="EMBL/GenBank/DDBJ databases">
        <title>Comparative genomics, transcriptomics and evolutionary studies reveal genomic signatures of adaptation to plant cell wall in hemibiotrophic fungi.</title>
        <authorList>
            <consortium name="DOE Joint Genome Institute"/>
            <person name="Baroncelli R."/>
            <person name="Diaz J.F."/>
            <person name="Benocci T."/>
            <person name="Peng M."/>
            <person name="Battaglia E."/>
            <person name="Haridas S."/>
            <person name="Andreopoulos W."/>
            <person name="Labutti K."/>
            <person name="Pangilinan J."/>
            <person name="Floch G.L."/>
            <person name="Makela M.R."/>
            <person name="Henrissat B."/>
            <person name="Grigoriev I.V."/>
            <person name="Crouch J.A."/>
            <person name="De Vries R.P."/>
            <person name="Sukno S.A."/>
            <person name="Thon M.R."/>
        </authorList>
    </citation>
    <scope>NUCLEOTIDE SEQUENCE</scope>
    <source>
        <strain evidence="3">CBS 102054</strain>
    </source>
</reference>
<dbReference type="EMBL" id="JAHMHQ010000031">
    <property type="protein sequence ID" value="KAK1623105.1"/>
    <property type="molecule type" value="Genomic_DNA"/>
</dbReference>
<dbReference type="GeneID" id="85466674"/>
<feature type="signal peptide" evidence="2">
    <location>
        <begin position="1"/>
        <end position="21"/>
    </location>
</feature>
<dbReference type="Proteomes" id="UP001243989">
    <property type="component" value="Unassembled WGS sequence"/>
</dbReference>
<dbReference type="AlphaFoldDB" id="A0AAI9ZEK6"/>
<evidence type="ECO:0000313" key="3">
    <source>
        <dbReference type="EMBL" id="KAK1623105.1"/>
    </source>
</evidence>
<proteinExistence type="predicted"/>
<keyword evidence="2" id="KW-0732">Signal</keyword>
<feature type="chain" id="PRO_5042550924" description="Infection structure specific protein" evidence="2">
    <location>
        <begin position="22"/>
        <end position="212"/>
    </location>
</feature>
<evidence type="ECO:0000256" key="1">
    <source>
        <dbReference type="SAM" id="MobiDB-lite"/>
    </source>
</evidence>
<evidence type="ECO:0008006" key="5">
    <source>
        <dbReference type="Google" id="ProtNLM"/>
    </source>
</evidence>
<evidence type="ECO:0000313" key="4">
    <source>
        <dbReference type="Proteomes" id="UP001243989"/>
    </source>
</evidence>
<gene>
    <name evidence="3" type="ORF">BDP81DRAFT_138881</name>
</gene>
<name>A0AAI9ZEK6_9PEZI</name>
<feature type="region of interest" description="Disordered" evidence="1">
    <location>
        <begin position="133"/>
        <end position="176"/>
    </location>
</feature>
<organism evidence="3 4">
    <name type="scientific">Colletotrichum phormii</name>
    <dbReference type="NCBI Taxonomy" id="359342"/>
    <lineage>
        <taxon>Eukaryota</taxon>
        <taxon>Fungi</taxon>
        <taxon>Dikarya</taxon>
        <taxon>Ascomycota</taxon>
        <taxon>Pezizomycotina</taxon>
        <taxon>Sordariomycetes</taxon>
        <taxon>Hypocreomycetidae</taxon>
        <taxon>Glomerellales</taxon>
        <taxon>Glomerellaceae</taxon>
        <taxon>Colletotrichum</taxon>
        <taxon>Colletotrichum acutatum species complex</taxon>
    </lineage>
</organism>
<comment type="caution">
    <text evidence="3">The sequence shown here is derived from an EMBL/GenBank/DDBJ whole genome shotgun (WGS) entry which is preliminary data.</text>
</comment>
<dbReference type="RefSeq" id="XP_060439100.1">
    <property type="nucleotide sequence ID" value="XM_060581812.1"/>
</dbReference>